<feature type="domain" description="Heterokaryon incompatibility" evidence="1">
    <location>
        <begin position="25"/>
        <end position="115"/>
    </location>
</feature>
<proteinExistence type="predicted"/>
<evidence type="ECO:0000313" key="3">
    <source>
        <dbReference type="Proteomes" id="UP000807469"/>
    </source>
</evidence>
<dbReference type="Pfam" id="PF06985">
    <property type="entry name" value="HET"/>
    <property type="match status" value="1"/>
</dbReference>
<dbReference type="AlphaFoldDB" id="A0A9P5YYG2"/>
<dbReference type="EMBL" id="MU155262">
    <property type="protein sequence ID" value="KAF9477388.1"/>
    <property type="molecule type" value="Genomic_DNA"/>
</dbReference>
<accession>A0A9P5YYG2</accession>
<comment type="caution">
    <text evidence="2">The sequence shown here is derived from an EMBL/GenBank/DDBJ whole genome shotgun (WGS) entry which is preliminary data.</text>
</comment>
<dbReference type="PANTHER" id="PTHR10622:SF10">
    <property type="entry name" value="HET DOMAIN-CONTAINING PROTEIN"/>
    <property type="match status" value="1"/>
</dbReference>
<dbReference type="Proteomes" id="UP000807469">
    <property type="component" value="Unassembled WGS sequence"/>
</dbReference>
<feature type="non-terminal residue" evidence="2">
    <location>
        <position position="251"/>
    </location>
</feature>
<dbReference type="InterPro" id="IPR010730">
    <property type="entry name" value="HET"/>
</dbReference>
<organism evidence="2 3">
    <name type="scientific">Pholiota conissans</name>
    <dbReference type="NCBI Taxonomy" id="109636"/>
    <lineage>
        <taxon>Eukaryota</taxon>
        <taxon>Fungi</taxon>
        <taxon>Dikarya</taxon>
        <taxon>Basidiomycota</taxon>
        <taxon>Agaricomycotina</taxon>
        <taxon>Agaricomycetes</taxon>
        <taxon>Agaricomycetidae</taxon>
        <taxon>Agaricales</taxon>
        <taxon>Agaricineae</taxon>
        <taxon>Strophariaceae</taxon>
        <taxon>Pholiota</taxon>
    </lineage>
</organism>
<reference evidence="2" key="1">
    <citation type="submission" date="2020-11" db="EMBL/GenBank/DDBJ databases">
        <authorList>
            <consortium name="DOE Joint Genome Institute"/>
            <person name="Ahrendt S."/>
            <person name="Riley R."/>
            <person name="Andreopoulos W."/>
            <person name="Labutti K."/>
            <person name="Pangilinan J."/>
            <person name="Ruiz-Duenas F.J."/>
            <person name="Barrasa J.M."/>
            <person name="Sanchez-Garcia M."/>
            <person name="Camarero S."/>
            <person name="Miyauchi S."/>
            <person name="Serrano A."/>
            <person name="Linde D."/>
            <person name="Babiker R."/>
            <person name="Drula E."/>
            <person name="Ayuso-Fernandez I."/>
            <person name="Pacheco R."/>
            <person name="Padilla G."/>
            <person name="Ferreira P."/>
            <person name="Barriuso J."/>
            <person name="Kellner H."/>
            <person name="Castanera R."/>
            <person name="Alfaro M."/>
            <person name="Ramirez L."/>
            <person name="Pisabarro A.G."/>
            <person name="Kuo A."/>
            <person name="Tritt A."/>
            <person name="Lipzen A."/>
            <person name="He G."/>
            <person name="Yan M."/>
            <person name="Ng V."/>
            <person name="Cullen D."/>
            <person name="Martin F."/>
            <person name="Rosso M.-N."/>
            <person name="Henrissat B."/>
            <person name="Hibbett D."/>
            <person name="Martinez A.T."/>
            <person name="Grigoriev I.V."/>
        </authorList>
    </citation>
    <scope>NUCLEOTIDE SEQUENCE</scope>
    <source>
        <strain evidence="2">CIRM-BRFM 674</strain>
    </source>
</reference>
<keyword evidence="3" id="KW-1185">Reference proteome</keyword>
<sequence>MSTTYENLFSLQSNTDLNVSELTKYAILSHTWLRSTSAEVTYSDWYSKTFDMSHIGYRKLVNFCKVASADFGLTLGWIDTVCIDKSSSSELDESIRSMYKWYQKSAVCITYLSETITLDDMASDPWFTRGWTLQELIAPMNLKFYTQNWVQLVGSVSNDKAVDDIQNQIEIAANITGIELSSPSSVPVSRKMEWAARRQVTRGEDTAYSLMGLFGINMSIAYGEGPKTAFIRLIKKILATSKSEILDIFNW</sequence>
<gene>
    <name evidence="2" type="ORF">BDN70DRAFT_810788</name>
</gene>
<dbReference type="OrthoDB" id="5122891at2759"/>
<evidence type="ECO:0000259" key="1">
    <source>
        <dbReference type="Pfam" id="PF06985"/>
    </source>
</evidence>
<protein>
    <recommendedName>
        <fullName evidence="1">Heterokaryon incompatibility domain-containing protein</fullName>
    </recommendedName>
</protein>
<evidence type="ECO:0000313" key="2">
    <source>
        <dbReference type="EMBL" id="KAF9477388.1"/>
    </source>
</evidence>
<dbReference type="PANTHER" id="PTHR10622">
    <property type="entry name" value="HET DOMAIN-CONTAINING PROTEIN"/>
    <property type="match status" value="1"/>
</dbReference>
<name>A0A9P5YYG2_9AGAR</name>